<dbReference type="EMBL" id="JAPTSV010000007">
    <property type="protein sequence ID" value="KAJ1526274.1"/>
    <property type="molecule type" value="Genomic_DNA"/>
</dbReference>
<dbReference type="Proteomes" id="UP001075354">
    <property type="component" value="Chromosome 7"/>
</dbReference>
<gene>
    <name evidence="2" type="ORF">ONE63_009428</name>
</gene>
<evidence type="ECO:0000313" key="2">
    <source>
        <dbReference type="EMBL" id="KAJ1526274.1"/>
    </source>
</evidence>
<feature type="region of interest" description="Disordered" evidence="1">
    <location>
        <begin position="265"/>
        <end position="288"/>
    </location>
</feature>
<feature type="compositionally biased region" description="Polar residues" evidence="1">
    <location>
        <begin position="267"/>
        <end position="281"/>
    </location>
</feature>
<organism evidence="2 3">
    <name type="scientific">Megalurothrips usitatus</name>
    <name type="common">bean blossom thrips</name>
    <dbReference type="NCBI Taxonomy" id="439358"/>
    <lineage>
        <taxon>Eukaryota</taxon>
        <taxon>Metazoa</taxon>
        <taxon>Ecdysozoa</taxon>
        <taxon>Arthropoda</taxon>
        <taxon>Hexapoda</taxon>
        <taxon>Insecta</taxon>
        <taxon>Pterygota</taxon>
        <taxon>Neoptera</taxon>
        <taxon>Paraneoptera</taxon>
        <taxon>Thysanoptera</taxon>
        <taxon>Terebrantia</taxon>
        <taxon>Thripoidea</taxon>
        <taxon>Thripidae</taxon>
        <taxon>Megalurothrips</taxon>
    </lineage>
</organism>
<reference evidence="2" key="1">
    <citation type="submission" date="2022-12" db="EMBL/GenBank/DDBJ databases">
        <title>Chromosome-level genome assembly of the bean flower thrips Megalurothrips usitatus.</title>
        <authorList>
            <person name="Ma L."/>
            <person name="Liu Q."/>
            <person name="Li H."/>
            <person name="Cai W."/>
        </authorList>
    </citation>
    <scope>NUCLEOTIDE SEQUENCE</scope>
    <source>
        <strain evidence="2">Cailab_2022a</strain>
    </source>
</reference>
<protein>
    <submittedName>
        <fullName evidence="2">Uncharacterized protein</fullName>
    </submittedName>
</protein>
<dbReference type="AlphaFoldDB" id="A0AAV7XR72"/>
<dbReference type="PROSITE" id="PS51257">
    <property type="entry name" value="PROKAR_LIPOPROTEIN"/>
    <property type="match status" value="1"/>
</dbReference>
<evidence type="ECO:0000313" key="3">
    <source>
        <dbReference type="Proteomes" id="UP001075354"/>
    </source>
</evidence>
<evidence type="ECO:0000256" key="1">
    <source>
        <dbReference type="SAM" id="MobiDB-lite"/>
    </source>
</evidence>
<keyword evidence="3" id="KW-1185">Reference proteome</keyword>
<sequence>MRLIVVGDCVTLKQGSHQSFGINGSSSCVDQKGIKRGRCLETDCSDCDSYLHDPLRGAQCQYCGCFPTKHLKVNDSSDLISDSCAENPGNQRVAPEIHIIDSGGDTAIYDVDDAGNLVPPGGSNSKEHNIHPNFKAFTSVSGPSTKNAGIFPVTFENIDAHTTREHLYGFCVPSHLPIEKNKNGSSITAPDQQFIIKWMSWAMWNFQIVTDKDFLGVAKLALRRYPELEFSFAEENGVVGLANALKSHLGNQWVFNGKQLKVDSTKTSKSIQPKTVQNSTPAAMPNLIPKPVSKSVAKPVSNSVPKPVLNSAPKATVPPEPKNILTPSNQCMQYPVESKHYENTKLHLQKEMAKVGPSLSILRAFLSSCRKERRMWVQTTHLSVSAQLQDFPCFQIPEIVVWEFIQQEQLQCSTEDLKKRWLDVLPRMVMYFASHMDKQISDVMTEGHATIEVLRCLTNSSCFGPPSSGSSEKPRSSCVLELFQGSIMPLFVFPQKGDPPRLFAIGNSDDDNIVTYVYVDGKVFYKGYVVDALIHAVACYFVFNLTPSKDAEAAFAFLFGILMRDKAAEKFKKLGHVFSALNMIWE</sequence>
<proteinExistence type="predicted"/>
<name>A0AAV7XR72_9NEOP</name>
<accession>A0AAV7XR72</accession>
<comment type="caution">
    <text evidence="2">The sequence shown here is derived from an EMBL/GenBank/DDBJ whole genome shotgun (WGS) entry which is preliminary data.</text>
</comment>